<evidence type="ECO:0000313" key="1">
    <source>
        <dbReference type="EMBL" id="WGM09000.1"/>
    </source>
</evidence>
<reference evidence="1" key="1">
    <citation type="submission" date="2023-04" db="EMBL/GenBank/DDBJ databases">
        <title>Genome dynamics across the evolutionary transition to endosymbiosis.</title>
        <authorList>
            <person name="Siozios S."/>
            <person name="Nadal-Jimenez P."/>
            <person name="Azagi T."/>
            <person name="Sprong H."/>
            <person name="Frost C.L."/>
            <person name="Parratt S.R."/>
            <person name="Taylor G."/>
            <person name="Brettell L."/>
            <person name="Lew K.C."/>
            <person name="Croft L."/>
            <person name="King K.C."/>
            <person name="Brockhurst M.A."/>
            <person name="Hypsa V."/>
            <person name="Novakova E."/>
            <person name="Darby A.C."/>
            <person name="Hurst G.D.D."/>
        </authorList>
    </citation>
    <scope>NUCLEOTIDE SEQUENCE</scope>
    <source>
        <strain evidence="1">ANv_CAN</strain>
        <plasmid evidence="1">paNv_CAN12</plasmid>
    </source>
</reference>
<evidence type="ECO:0008006" key="3">
    <source>
        <dbReference type="Google" id="ProtNLM"/>
    </source>
</evidence>
<dbReference type="EMBL" id="CP123535">
    <property type="protein sequence ID" value="WGM09000.1"/>
    <property type="molecule type" value="Genomic_DNA"/>
</dbReference>
<dbReference type="Proteomes" id="UP001177592">
    <property type="component" value="Plasmid paNv_CAN12"/>
</dbReference>
<protein>
    <recommendedName>
        <fullName evidence="3">Phage transcriptional regulator</fullName>
    </recommendedName>
</protein>
<accession>A0ABY8NXC1</accession>
<dbReference type="RefSeq" id="WP_280632652.1">
    <property type="nucleotide sequence ID" value="NZ_CP123535.1"/>
</dbReference>
<sequence length="194" mass="22309">MLDTLGKRLKCCRAATNTTAQEVVNHINETTTKESLSYASYTRWEADKVIPKRKNNLISYIADFFTNNGLYVSTEWLCNGEGFPPQFIEYKNLDEDTLFILAARNMKGCEIIQIGGTYGEPYVSFGEICIASKLNNINDSHGKLCFIEDINNNLYIGIMYVASDKNILLKRQDEIEIEKINIKECKKIRWIRKK</sequence>
<gene>
    <name evidence="1" type="ORF">QE258_27210</name>
</gene>
<dbReference type="Gene3D" id="1.10.260.40">
    <property type="entry name" value="lambda repressor-like DNA-binding domains"/>
    <property type="match status" value="1"/>
</dbReference>
<proteinExistence type="predicted"/>
<keyword evidence="1" id="KW-0614">Plasmid</keyword>
<dbReference type="InterPro" id="IPR010982">
    <property type="entry name" value="Lambda_DNA-bd_dom_sf"/>
</dbReference>
<geneLocation type="plasmid" evidence="1 2">
    <name>paNv_CAN12</name>
</geneLocation>
<keyword evidence="2" id="KW-1185">Reference proteome</keyword>
<evidence type="ECO:0000313" key="2">
    <source>
        <dbReference type="Proteomes" id="UP001177592"/>
    </source>
</evidence>
<organism evidence="1 2">
    <name type="scientific">Arsenophonus nasoniae</name>
    <name type="common">son-killer infecting Nasonia vitripennis</name>
    <dbReference type="NCBI Taxonomy" id="638"/>
    <lineage>
        <taxon>Bacteria</taxon>
        <taxon>Pseudomonadati</taxon>
        <taxon>Pseudomonadota</taxon>
        <taxon>Gammaproteobacteria</taxon>
        <taxon>Enterobacterales</taxon>
        <taxon>Morganellaceae</taxon>
        <taxon>Arsenophonus</taxon>
    </lineage>
</organism>
<name>A0ABY8NXC1_9GAMM</name>